<evidence type="ECO:0000256" key="11">
    <source>
        <dbReference type="ARBA" id="ARBA00022963"/>
    </source>
</evidence>
<dbReference type="EC" id="3.1.1.4" evidence="5"/>
<keyword evidence="6" id="KW-0964">Secreted</keyword>
<comment type="subcellular location">
    <subcellularLocation>
        <location evidence="3">Secreted</location>
    </subcellularLocation>
</comment>
<dbReference type="GO" id="GO:0016042">
    <property type="term" value="P:lipid catabolic process"/>
    <property type="evidence" value="ECO:0007669"/>
    <property type="project" value="UniProtKB-KW"/>
</dbReference>
<evidence type="ECO:0000256" key="7">
    <source>
        <dbReference type="ARBA" id="ARBA00022723"/>
    </source>
</evidence>
<reference evidence="16" key="1">
    <citation type="submission" date="2023-07" db="EMBL/GenBank/DDBJ databases">
        <title>A chromosome-level genome assembly of Lolium multiflorum.</title>
        <authorList>
            <person name="Chen Y."/>
            <person name="Copetti D."/>
            <person name="Kolliker R."/>
            <person name="Studer B."/>
        </authorList>
    </citation>
    <scope>NUCLEOTIDE SEQUENCE</scope>
    <source>
        <strain evidence="16">02402/16</strain>
        <tissue evidence="16">Leaf</tissue>
    </source>
</reference>
<evidence type="ECO:0000256" key="5">
    <source>
        <dbReference type="ARBA" id="ARBA00013278"/>
    </source>
</evidence>
<comment type="catalytic activity">
    <reaction evidence="1">
        <text>a 1,2-diacyl-sn-glycero-3-phosphocholine + H2O = a 1-acyl-sn-glycero-3-phosphocholine + a fatty acid + H(+)</text>
        <dbReference type="Rhea" id="RHEA:15801"/>
        <dbReference type="ChEBI" id="CHEBI:15377"/>
        <dbReference type="ChEBI" id="CHEBI:15378"/>
        <dbReference type="ChEBI" id="CHEBI:28868"/>
        <dbReference type="ChEBI" id="CHEBI:57643"/>
        <dbReference type="ChEBI" id="CHEBI:58168"/>
        <dbReference type="EC" id="3.1.1.4"/>
    </reaction>
</comment>
<dbReference type="GO" id="GO:0005576">
    <property type="term" value="C:extracellular region"/>
    <property type="evidence" value="ECO:0007669"/>
    <property type="project" value="UniProtKB-SubCell"/>
</dbReference>
<keyword evidence="7" id="KW-0479">Metal-binding</keyword>
<keyword evidence="8 15" id="KW-0732">Signal</keyword>
<dbReference type="InterPro" id="IPR036444">
    <property type="entry name" value="PLipase_A2_dom_sf"/>
</dbReference>
<evidence type="ECO:0000256" key="1">
    <source>
        <dbReference type="ARBA" id="ARBA00001604"/>
    </source>
</evidence>
<accession>A0AAD8S4D5</accession>
<evidence type="ECO:0000256" key="15">
    <source>
        <dbReference type="SAM" id="SignalP"/>
    </source>
</evidence>
<keyword evidence="17" id="KW-1185">Reference proteome</keyword>
<evidence type="ECO:0000256" key="3">
    <source>
        <dbReference type="ARBA" id="ARBA00004613"/>
    </source>
</evidence>
<evidence type="ECO:0000256" key="10">
    <source>
        <dbReference type="ARBA" id="ARBA00022837"/>
    </source>
</evidence>
<protein>
    <recommendedName>
        <fullName evidence="5">phospholipase A2</fullName>
        <ecNumber evidence="5">3.1.1.4</ecNumber>
    </recommendedName>
</protein>
<evidence type="ECO:0000313" key="16">
    <source>
        <dbReference type="EMBL" id="KAK1645054.1"/>
    </source>
</evidence>
<keyword evidence="9" id="KW-0378">Hydrolase</keyword>
<evidence type="ECO:0000256" key="6">
    <source>
        <dbReference type="ARBA" id="ARBA00022525"/>
    </source>
</evidence>
<evidence type="ECO:0000256" key="4">
    <source>
        <dbReference type="ARBA" id="ARBA00007056"/>
    </source>
</evidence>
<keyword evidence="12" id="KW-0443">Lipid metabolism</keyword>
<keyword evidence="13" id="KW-1015">Disulfide bond</keyword>
<comment type="caution">
    <text evidence="16">The sequence shown here is derived from an EMBL/GenBank/DDBJ whole genome shotgun (WGS) entry which is preliminary data.</text>
</comment>
<evidence type="ECO:0000256" key="13">
    <source>
        <dbReference type="ARBA" id="ARBA00023157"/>
    </source>
</evidence>
<comment type="cofactor">
    <cofactor evidence="2">
        <name>Ca(2+)</name>
        <dbReference type="ChEBI" id="CHEBI:29108"/>
    </cofactor>
</comment>
<organism evidence="16 17">
    <name type="scientific">Lolium multiflorum</name>
    <name type="common">Italian ryegrass</name>
    <name type="synonym">Lolium perenne subsp. multiflorum</name>
    <dbReference type="NCBI Taxonomy" id="4521"/>
    <lineage>
        <taxon>Eukaryota</taxon>
        <taxon>Viridiplantae</taxon>
        <taxon>Streptophyta</taxon>
        <taxon>Embryophyta</taxon>
        <taxon>Tracheophyta</taxon>
        <taxon>Spermatophyta</taxon>
        <taxon>Magnoliopsida</taxon>
        <taxon>Liliopsida</taxon>
        <taxon>Poales</taxon>
        <taxon>Poaceae</taxon>
        <taxon>BOP clade</taxon>
        <taxon>Pooideae</taxon>
        <taxon>Poodae</taxon>
        <taxon>Poeae</taxon>
        <taxon>Poeae Chloroplast Group 2 (Poeae type)</taxon>
        <taxon>Loliodinae</taxon>
        <taxon>Loliinae</taxon>
        <taxon>Lolium</taxon>
    </lineage>
</organism>
<evidence type="ECO:0000256" key="14">
    <source>
        <dbReference type="ARBA" id="ARBA00059871"/>
    </source>
</evidence>
<comment type="function">
    <text evidence="14">PA2 catalyzes the calcium-dependent hydrolysis of the 2-acyl groups in 3-sn-phosphoglycerides. Releases lysophospholipids (LPLs) and free fatty acids (FFAs) from membrane phospholipids in response to hormones and other external stimuli.</text>
</comment>
<keyword evidence="11" id="KW-0442">Lipid degradation</keyword>
<dbReference type="Proteomes" id="UP001231189">
    <property type="component" value="Unassembled WGS sequence"/>
</dbReference>
<comment type="similarity">
    <text evidence="4">Belongs to the phospholipase A2 family.</text>
</comment>
<dbReference type="CDD" id="cd04706">
    <property type="entry name" value="PLA2_plant"/>
    <property type="match status" value="1"/>
</dbReference>
<dbReference type="GO" id="GO:0006644">
    <property type="term" value="P:phospholipid metabolic process"/>
    <property type="evidence" value="ECO:0007669"/>
    <property type="project" value="InterPro"/>
</dbReference>
<dbReference type="Gene3D" id="1.20.90.10">
    <property type="entry name" value="Phospholipase A2 domain"/>
    <property type="match status" value="1"/>
</dbReference>
<proteinExistence type="inferred from homology"/>
<keyword evidence="10" id="KW-0106">Calcium</keyword>
<evidence type="ECO:0000256" key="8">
    <source>
        <dbReference type="ARBA" id="ARBA00022729"/>
    </source>
</evidence>
<dbReference type="GO" id="GO:0050482">
    <property type="term" value="P:arachidonate secretion"/>
    <property type="evidence" value="ECO:0007669"/>
    <property type="project" value="InterPro"/>
</dbReference>
<evidence type="ECO:0000313" key="17">
    <source>
        <dbReference type="Proteomes" id="UP001231189"/>
    </source>
</evidence>
<sequence>MARGSSGRRPHSRLLAAVAGLLLVASAAVAPRSSALNVGLQSADTDGDGVVSGRQACSRTCESDHCTTAPFLRYGKYCGILYSGCPGERPCDPLDACCMRHDYCVQAKNDYLSTQCNESLLECLAELREGGGTFEGNKCMIDEVIDVITVVIEAAVVAGRVLHKP</sequence>
<dbReference type="AlphaFoldDB" id="A0AAD8S4D5"/>
<gene>
    <name evidence="16" type="ORF">QYE76_062859</name>
</gene>
<feature type="chain" id="PRO_5041966456" description="phospholipase A2" evidence="15">
    <location>
        <begin position="36"/>
        <end position="165"/>
    </location>
</feature>
<dbReference type="FunFam" id="1.20.90.10:FF:000005">
    <property type="entry name" value="Secretory phospholipase A2"/>
    <property type="match status" value="1"/>
</dbReference>
<name>A0AAD8S4D5_LOLMU</name>
<feature type="signal peptide" evidence="15">
    <location>
        <begin position="1"/>
        <end position="35"/>
    </location>
</feature>
<dbReference type="InterPro" id="IPR033113">
    <property type="entry name" value="PLA2_histidine"/>
</dbReference>
<dbReference type="SUPFAM" id="SSF48619">
    <property type="entry name" value="Phospholipase A2, PLA2"/>
    <property type="match status" value="1"/>
</dbReference>
<evidence type="ECO:0000256" key="2">
    <source>
        <dbReference type="ARBA" id="ARBA00001913"/>
    </source>
</evidence>
<dbReference type="GO" id="GO:0046872">
    <property type="term" value="F:metal ion binding"/>
    <property type="evidence" value="ECO:0007669"/>
    <property type="project" value="UniProtKB-KW"/>
</dbReference>
<dbReference type="GO" id="GO:0004623">
    <property type="term" value="F:phospholipase A2 activity"/>
    <property type="evidence" value="ECO:0007669"/>
    <property type="project" value="UniProtKB-EC"/>
</dbReference>
<evidence type="ECO:0000256" key="9">
    <source>
        <dbReference type="ARBA" id="ARBA00022801"/>
    </source>
</evidence>
<evidence type="ECO:0000256" key="12">
    <source>
        <dbReference type="ARBA" id="ARBA00023098"/>
    </source>
</evidence>
<dbReference type="PROSITE" id="PS00118">
    <property type="entry name" value="PA2_HIS"/>
    <property type="match status" value="1"/>
</dbReference>
<dbReference type="EMBL" id="JAUUTY010000004">
    <property type="protein sequence ID" value="KAK1645054.1"/>
    <property type="molecule type" value="Genomic_DNA"/>
</dbReference>